<feature type="region of interest" description="Disordered" evidence="1">
    <location>
        <begin position="274"/>
        <end position="316"/>
    </location>
</feature>
<accession>A0A9P3GGL7</accession>
<name>A0A9P3GGL7_9APHY</name>
<organism evidence="2 3">
    <name type="scientific">Phanerochaete sordida</name>
    <dbReference type="NCBI Taxonomy" id="48140"/>
    <lineage>
        <taxon>Eukaryota</taxon>
        <taxon>Fungi</taxon>
        <taxon>Dikarya</taxon>
        <taxon>Basidiomycota</taxon>
        <taxon>Agaricomycotina</taxon>
        <taxon>Agaricomycetes</taxon>
        <taxon>Polyporales</taxon>
        <taxon>Phanerochaetaceae</taxon>
        <taxon>Phanerochaete</taxon>
    </lineage>
</organism>
<keyword evidence="3" id="KW-1185">Reference proteome</keyword>
<proteinExistence type="predicted"/>
<dbReference type="AlphaFoldDB" id="A0A9P3GGL7"/>
<evidence type="ECO:0000313" key="3">
    <source>
        <dbReference type="Proteomes" id="UP000703269"/>
    </source>
</evidence>
<comment type="caution">
    <text evidence="2">The sequence shown here is derived from an EMBL/GenBank/DDBJ whole genome shotgun (WGS) entry which is preliminary data.</text>
</comment>
<dbReference type="Proteomes" id="UP000703269">
    <property type="component" value="Unassembled WGS sequence"/>
</dbReference>
<sequence>MIPRDLPPASRDRLEIWGLCQLASSGEAPEESLFRSPGKGTCYTLRPEPRSAVPLQRFHIGPGAISDELADTPCTDVAVVVDTLNAVMGTAYTLDRIGVRDLVEYAMRLSRDFGEVYGRVRQWWNIEGDPWLERSPTAHLQLLSRMIMCRSKDGEERRVMHADHDPAVQSDLPPRRVWDLYSNRVLPYHNFRDSDMKKRSALGNNEHHLHQDCGPCRTAGLQSRTAPRCGQISTASGGQCRCRARRRSRTFAWNSSTWVRSSCGSTSYACASRAERRTSRPGSRSGRRTYRQSDRSSRARLGTDPASRTSTGSGSR</sequence>
<reference evidence="2 3" key="1">
    <citation type="submission" date="2021-08" db="EMBL/GenBank/DDBJ databases">
        <title>Draft Genome Sequence of Phanerochaete sordida strain YK-624.</title>
        <authorList>
            <person name="Mori T."/>
            <person name="Dohra H."/>
            <person name="Suzuki T."/>
            <person name="Kawagishi H."/>
            <person name="Hirai H."/>
        </authorList>
    </citation>
    <scope>NUCLEOTIDE SEQUENCE [LARGE SCALE GENOMIC DNA]</scope>
    <source>
        <strain evidence="2 3">YK-624</strain>
    </source>
</reference>
<dbReference type="EMBL" id="BPQB01000047">
    <property type="protein sequence ID" value="GJE95242.1"/>
    <property type="molecule type" value="Genomic_DNA"/>
</dbReference>
<evidence type="ECO:0000313" key="2">
    <source>
        <dbReference type="EMBL" id="GJE95242.1"/>
    </source>
</evidence>
<protein>
    <submittedName>
        <fullName evidence="2">Uncharacterized protein</fullName>
    </submittedName>
</protein>
<feature type="compositionally biased region" description="Polar residues" evidence="1">
    <location>
        <begin position="306"/>
        <end position="316"/>
    </location>
</feature>
<gene>
    <name evidence="2" type="ORF">PsYK624_114240</name>
</gene>
<evidence type="ECO:0000256" key="1">
    <source>
        <dbReference type="SAM" id="MobiDB-lite"/>
    </source>
</evidence>